<evidence type="ECO:0000256" key="35">
    <source>
        <dbReference type="ARBA" id="ARBA00049306"/>
    </source>
</evidence>
<dbReference type="GO" id="GO:0005777">
    <property type="term" value="C:peroxisome"/>
    <property type="evidence" value="ECO:0007669"/>
    <property type="project" value="UniProtKB-SubCell"/>
</dbReference>
<evidence type="ECO:0000256" key="21">
    <source>
        <dbReference type="ARBA" id="ARBA00031275"/>
    </source>
</evidence>
<evidence type="ECO:0000256" key="20">
    <source>
        <dbReference type="ARBA" id="ARBA00030851"/>
    </source>
</evidence>
<comment type="catalytic activity">
    <reaction evidence="31">
        <text>butanoyl-CoA + acetyl-CoA = 3-oxohexanoyl-CoA + CoA</text>
        <dbReference type="Rhea" id="RHEA:31111"/>
        <dbReference type="ChEBI" id="CHEBI:57287"/>
        <dbReference type="ChEBI" id="CHEBI:57288"/>
        <dbReference type="ChEBI" id="CHEBI:57371"/>
        <dbReference type="ChEBI" id="CHEBI:62418"/>
    </reaction>
    <physiologicalReaction direction="right-to-left" evidence="31">
        <dbReference type="Rhea" id="RHEA:31113"/>
    </physiologicalReaction>
</comment>
<evidence type="ECO:0000256" key="6">
    <source>
        <dbReference type="ARBA" id="ARBA00022490"/>
    </source>
</evidence>
<dbReference type="EC" id="2.3.1.16" evidence="14"/>
<keyword evidence="7" id="KW-0808">Transferase</keyword>
<evidence type="ECO:0000256" key="31">
    <source>
        <dbReference type="ARBA" id="ARBA00048553"/>
    </source>
</evidence>
<evidence type="ECO:0000256" key="4">
    <source>
        <dbReference type="ARBA" id="ARBA00014545"/>
    </source>
</evidence>
<evidence type="ECO:0000256" key="15">
    <source>
        <dbReference type="ARBA" id="ARBA00024471"/>
    </source>
</evidence>
<feature type="domain" description="SCP2" evidence="39">
    <location>
        <begin position="461"/>
        <end position="546"/>
    </location>
</feature>
<feature type="domain" description="Thiolase C-terminal" evidence="40">
    <location>
        <begin position="282"/>
        <end position="398"/>
    </location>
</feature>
<evidence type="ECO:0000256" key="28">
    <source>
        <dbReference type="ARBA" id="ARBA00047485"/>
    </source>
</evidence>
<evidence type="ECO:0000256" key="30">
    <source>
        <dbReference type="ARBA" id="ARBA00048004"/>
    </source>
</evidence>
<evidence type="ECO:0000259" key="38">
    <source>
        <dbReference type="Pfam" id="PF00108"/>
    </source>
</evidence>
<dbReference type="NCBIfam" id="NF006102">
    <property type="entry name" value="PRK08256.1"/>
    <property type="match status" value="1"/>
</dbReference>
<dbReference type="InterPro" id="IPR020615">
    <property type="entry name" value="Thiolase_acyl_enz_int_AS"/>
</dbReference>
<dbReference type="FunFam" id="3.40.47.10:FF:000016">
    <property type="entry name" value="Non-specific lipid-transfer protein"/>
    <property type="match status" value="1"/>
</dbReference>
<dbReference type="SUPFAM" id="SSF53901">
    <property type="entry name" value="Thiolase-like"/>
    <property type="match status" value="2"/>
</dbReference>
<dbReference type="InterPro" id="IPR016039">
    <property type="entry name" value="Thiolase-like"/>
</dbReference>
<comment type="catalytic activity">
    <reaction evidence="33">
        <text>hexadecanoyl-CoA + acetyl-CoA = 3-oxooctadecanoyl-CoA + CoA</text>
        <dbReference type="Rhea" id="RHEA:35279"/>
        <dbReference type="ChEBI" id="CHEBI:57287"/>
        <dbReference type="ChEBI" id="CHEBI:57288"/>
        <dbReference type="ChEBI" id="CHEBI:57379"/>
        <dbReference type="ChEBI" id="CHEBI:71407"/>
    </reaction>
    <physiologicalReaction direction="right-to-left" evidence="33">
        <dbReference type="Rhea" id="RHEA:35281"/>
    </physiologicalReaction>
</comment>
<evidence type="ECO:0000256" key="5">
    <source>
        <dbReference type="ARBA" id="ARBA00022448"/>
    </source>
</evidence>
<evidence type="ECO:0000256" key="9">
    <source>
        <dbReference type="ARBA" id="ARBA00023098"/>
    </source>
</evidence>
<dbReference type="InterPro" id="IPR055140">
    <property type="entry name" value="Thiolase_C_2"/>
</dbReference>
<keyword evidence="5" id="KW-0813">Transport</keyword>
<dbReference type="EC" id="2.3.1.155" evidence="13"/>
<dbReference type="PROSITE" id="PS00098">
    <property type="entry name" value="THIOLASE_1"/>
    <property type="match status" value="1"/>
</dbReference>
<dbReference type="InterPro" id="IPR020616">
    <property type="entry name" value="Thiolase_N"/>
</dbReference>
<evidence type="ECO:0000256" key="26">
    <source>
        <dbReference type="ARBA" id="ARBA00045738"/>
    </source>
</evidence>
<dbReference type="GO" id="GO:0006629">
    <property type="term" value="P:lipid metabolic process"/>
    <property type="evidence" value="ECO:0007669"/>
    <property type="project" value="UniProtKB-KW"/>
</dbReference>
<comment type="catalytic activity">
    <reaction evidence="29">
        <text>hexanoyl-CoA + acetyl-CoA = 3-oxooctanoyl-CoA + CoA</text>
        <dbReference type="Rhea" id="RHEA:31203"/>
        <dbReference type="ChEBI" id="CHEBI:57287"/>
        <dbReference type="ChEBI" id="CHEBI:57288"/>
        <dbReference type="ChEBI" id="CHEBI:62619"/>
        <dbReference type="ChEBI" id="CHEBI:62620"/>
    </reaction>
    <physiologicalReaction direction="right-to-left" evidence="29">
        <dbReference type="Rhea" id="RHEA:31205"/>
    </physiologicalReaction>
</comment>
<evidence type="ECO:0000256" key="19">
    <source>
        <dbReference type="ARBA" id="ARBA00030531"/>
    </source>
</evidence>
<dbReference type="PANTHER" id="PTHR42870:SF1">
    <property type="entry name" value="NON-SPECIFIC LIPID-TRANSFER PROTEIN-LIKE 2"/>
    <property type="match status" value="1"/>
</dbReference>
<evidence type="ECO:0000256" key="33">
    <source>
        <dbReference type="ARBA" id="ARBA00049268"/>
    </source>
</evidence>
<sequence length="552" mass="59953">MNTQMRTVTQPGKMPRHRCYIIGVGMTPFVHPDSTYDDYPQMVEKAVKMALEDAGLAYHDIDQAYAGYVFGDSTCGQRALYDIGMTGIPICNVNNNCSTGSTALYLAKQVIEGGISKCVLAVGFEKMVKGPIQLQYSDRANPLENHLQVLADTYDLTASPIAAQMFGAAGREHMEKYGTKPEHFAKIALKNHSHAQNNPYAQAKRGTVTLEDIVNSPLLSQPLTRLQCCPVSNGAAAAILASEDFVHKHNLEKQAVEIIGMELGTDLPSTFKEKSCIKMVGFDMTRKAAEKLYQNTGISPKEVNVIELHDCFSTNELLTYEALGLCEIGKGAEMVEHGNNTYGGKYVVNPSGGLIAKGHPLGATGVAQCAELCWHLRNKAGARQVPNAKTALQHNIGVGGAVVVALYRLGFPPEKNHSETSQAFEARDGDESGPVESEFKSDTVFQGIKEALEAGEQLFDKNINGIAAFKITSESGKEKTWAFIFENGNCRVSSDPNIKADATLKMKDSLVVDIFAGKRSFQAAFLSRQFQIKGSLGLLMKLMPVANLMSKL</sequence>
<comment type="function">
    <text evidence="26">Mediates the transfer of all common phospholipids, cholesterol and gangliosides from the endoplasmic reticulum to the plasma membrane. May play a role in regulating steroidogenesis. Stimulates the microsomal conversion of 7-dehydrocholesterol to cholesterol. Also binds fatty acids and fatty acyl Coenzyme A (CoA) such as phytanoyl-CoA. Involved in the regulation phospholipid synthesis in endoplasmic reticulum enhancing the incorporation of exogenous fatty acid into glycerides. Seems to stimulate the rate-limiting step in phosphatidic acid formation mediated by GPAT3. Isoforms SCP2 and SCPx cooperate in peroxisomal oxidation of certain naturally occurring tetramethyl-branched fatty acyl-CoAs.</text>
</comment>
<comment type="catalytic activity">
    <reaction evidence="18">
        <text>7-dehydrocholesterol(in) = 7-dehydrocholesterol(out)</text>
        <dbReference type="Rhea" id="RHEA:62960"/>
        <dbReference type="ChEBI" id="CHEBI:17759"/>
    </reaction>
</comment>
<evidence type="ECO:0000256" key="23">
    <source>
        <dbReference type="ARBA" id="ARBA00032093"/>
    </source>
</evidence>
<name>A0A1W7RA84_9SCOR</name>
<protein>
    <recommendedName>
        <fullName evidence="4">Sterol carrier protein 2</fullName>
        <ecNumber evidence="13">2.3.1.155</ecNumber>
        <ecNumber evidence="14">2.3.1.16</ecNumber>
        <ecNumber evidence="3">2.3.1.176</ecNumber>
    </recommendedName>
    <alternativeName>
        <fullName evidence="23">Acetyl-CoA C-myristoyltransferase</fullName>
    </alternativeName>
    <alternativeName>
        <fullName evidence="20">Non-specific lipid-transfer protein</fullName>
    </alternativeName>
    <alternativeName>
        <fullName evidence="24">Propanoyl-CoA C-acyltransferase</fullName>
    </alternativeName>
    <alternativeName>
        <fullName evidence="19">SCP-2/3-oxoacyl-CoA thiolase</fullName>
    </alternativeName>
    <alternativeName>
        <fullName evidence="21">SCP-2/thiolase</fullName>
    </alternativeName>
    <alternativeName>
        <fullName evidence="22">SCP-chi</fullName>
    </alternativeName>
    <alternativeName>
        <fullName evidence="25">Sterol carrier protein X</fullName>
    </alternativeName>
</protein>
<dbReference type="GO" id="GO:0008289">
    <property type="term" value="F:lipid binding"/>
    <property type="evidence" value="ECO:0007669"/>
    <property type="project" value="UniProtKB-KW"/>
</dbReference>
<evidence type="ECO:0000256" key="2">
    <source>
        <dbReference type="ARBA" id="ARBA00004496"/>
    </source>
</evidence>
<keyword evidence="12" id="KW-0012">Acyltransferase</keyword>
<comment type="catalytic activity">
    <reaction evidence="15">
        <text>propanoyl-CoA + tetradecanoyl-CoA = 3-oxo-2-methylhexadecanoyl-CoA + CoA</text>
        <dbReference type="Rhea" id="RHEA:46344"/>
        <dbReference type="ChEBI" id="CHEBI:57287"/>
        <dbReference type="ChEBI" id="CHEBI:57385"/>
        <dbReference type="ChEBI" id="CHEBI:57392"/>
        <dbReference type="ChEBI" id="CHEBI:86042"/>
    </reaction>
    <physiologicalReaction direction="right-to-left" evidence="15">
        <dbReference type="Rhea" id="RHEA:46346"/>
    </physiologicalReaction>
</comment>
<feature type="region of interest" description="Disordered" evidence="37">
    <location>
        <begin position="416"/>
        <end position="436"/>
    </location>
</feature>
<comment type="catalytic activity">
    <reaction evidence="16">
        <text>choloyl-CoA + propanoyl-CoA = 3alpha,7alpha,12alpha-trihydroxy-24-oxo-5beta-cholestan-26-oyl-CoA + CoA</text>
        <dbReference type="Rhea" id="RHEA:16865"/>
        <dbReference type="ChEBI" id="CHEBI:57287"/>
        <dbReference type="ChEBI" id="CHEBI:57373"/>
        <dbReference type="ChEBI" id="CHEBI:57392"/>
        <dbReference type="ChEBI" id="CHEBI:58507"/>
        <dbReference type="EC" id="2.3.1.176"/>
    </reaction>
    <physiologicalReaction direction="right-to-left" evidence="16">
        <dbReference type="Rhea" id="RHEA:16867"/>
    </physiologicalReaction>
</comment>
<evidence type="ECO:0000256" key="32">
    <source>
        <dbReference type="ARBA" id="ARBA00049178"/>
    </source>
</evidence>
<feature type="domain" description="Thiolase N-terminal" evidence="38">
    <location>
        <begin position="20"/>
        <end position="244"/>
    </location>
</feature>
<evidence type="ECO:0000256" key="7">
    <source>
        <dbReference type="ARBA" id="ARBA00022679"/>
    </source>
</evidence>
<evidence type="ECO:0000256" key="16">
    <source>
        <dbReference type="ARBA" id="ARBA00024509"/>
    </source>
</evidence>
<evidence type="ECO:0000256" key="37">
    <source>
        <dbReference type="SAM" id="MobiDB-lite"/>
    </source>
</evidence>
<dbReference type="SUPFAM" id="SSF55718">
    <property type="entry name" value="SCP-like"/>
    <property type="match status" value="1"/>
</dbReference>
<evidence type="ECO:0000259" key="40">
    <source>
        <dbReference type="Pfam" id="PF22691"/>
    </source>
</evidence>
<comment type="catalytic activity">
    <reaction evidence="34">
        <text>dodecanoyl-CoA + acetyl-CoA = 3-oxotetradecanoyl-CoA + CoA</text>
        <dbReference type="Rhea" id="RHEA:31091"/>
        <dbReference type="ChEBI" id="CHEBI:57287"/>
        <dbReference type="ChEBI" id="CHEBI:57288"/>
        <dbReference type="ChEBI" id="CHEBI:57375"/>
        <dbReference type="ChEBI" id="CHEBI:62543"/>
    </reaction>
    <physiologicalReaction direction="right-to-left" evidence="34">
        <dbReference type="Rhea" id="RHEA:31093"/>
    </physiologicalReaction>
</comment>
<evidence type="ECO:0000256" key="25">
    <source>
        <dbReference type="ARBA" id="ARBA00033178"/>
    </source>
</evidence>
<evidence type="ECO:0000256" key="11">
    <source>
        <dbReference type="ARBA" id="ARBA00023140"/>
    </source>
</evidence>
<evidence type="ECO:0000259" key="39">
    <source>
        <dbReference type="Pfam" id="PF02036"/>
    </source>
</evidence>
<dbReference type="InterPro" id="IPR020613">
    <property type="entry name" value="Thiolase_CS"/>
</dbReference>
<dbReference type="GO" id="GO:0050633">
    <property type="term" value="F:acetyl-CoA C-myristoyltransferase activity"/>
    <property type="evidence" value="ECO:0007669"/>
    <property type="project" value="UniProtKB-EC"/>
</dbReference>
<dbReference type="InterPro" id="IPR003033">
    <property type="entry name" value="SCP2_sterol-bd_dom"/>
</dbReference>
<evidence type="ECO:0000256" key="27">
    <source>
        <dbReference type="ARBA" id="ARBA00045994"/>
    </source>
</evidence>
<evidence type="ECO:0000256" key="3">
    <source>
        <dbReference type="ARBA" id="ARBA00012352"/>
    </source>
</evidence>
<comment type="catalytic activity">
    <reaction evidence="35">
        <text>3-oxohexadecanedioyl-CoA + CoA = tetradecanedioyl-CoA + acetyl-CoA</text>
        <dbReference type="Rhea" id="RHEA:40343"/>
        <dbReference type="ChEBI" id="CHEBI:57287"/>
        <dbReference type="ChEBI" id="CHEBI:57288"/>
        <dbReference type="ChEBI" id="CHEBI:77081"/>
        <dbReference type="ChEBI" id="CHEBI:77084"/>
    </reaction>
    <physiologicalReaction direction="left-to-right" evidence="35">
        <dbReference type="Rhea" id="RHEA:40344"/>
    </physiologicalReaction>
</comment>
<comment type="subcellular location">
    <subcellularLocation>
        <location evidence="2">Cytoplasm</location>
    </subcellularLocation>
    <subcellularLocation>
        <location evidence="1">Peroxisome</location>
    </subcellularLocation>
</comment>
<dbReference type="EMBL" id="GFAH01000328">
    <property type="protein sequence ID" value="JAV48061.1"/>
    <property type="molecule type" value="Transcribed_RNA"/>
</dbReference>
<evidence type="ECO:0000313" key="41">
    <source>
        <dbReference type="EMBL" id="JAV48061.1"/>
    </source>
</evidence>
<evidence type="ECO:0000256" key="18">
    <source>
        <dbReference type="ARBA" id="ARBA00029287"/>
    </source>
</evidence>
<dbReference type="PROSITE" id="PS00737">
    <property type="entry name" value="THIOLASE_2"/>
    <property type="match status" value="1"/>
</dbReference>
<keyword evidence="6" id="KW-0963">Cytoplasm</keyword>
<dbReference type="GO" id="GO:0003988">
    <property type="term" value="F:acetyl-CoA C-acyltransferase activity"/>
    <property type="evidence" value="ECO:0007669"/>
    <property type="project" value="UniProtKB-EC"/>
</dbReference>
<evidence type="ECO:0000256" key="34">
    <source>
        <dbReference type="ARBA" id="ARBA00049270"/>
    </source>
</evidence>
<evidence type="ECO:0000256" key="12">
    <source>
        <dbReference type="ARBA" id="ARBA00023315"/>
    </source>
</evidence>
<comment type="catalytic activity">
    <reaction evidence="28">
        <text>tetradecanoyl-CoA + acetyl-CoA = 3-oxohexadecanoyl-CoA + CoA</text>
        <dbReference type="Rhea" id="RHEA:18161"/>
        <dbReference type="ChEBI" id="CHEBI:57287"/>
        <dbReference type="ChEBI" id="CHEBI:57288"/>
        <dbReference type="ChEBI" id="CHEBI:57349"/>
        <dbReference type="ChEBI" id="CHEBI:57385"/>
        <dbReference type="EC" id="2.3.1.155"/>
    </reaction>
    <physiologicalReaction direction="right-to-left" evidence="28">
        <dbReference type="Rhea" id="RHEA:18163"/>
    </physiologicalReaction>
</comment>
<dbReference type="Gene3D" id="3.40.47.10">
    <property type="match status" value="1"/>
</dbReference>
<dbReference type="Gene3D" id="3.30.1050.10">
    <property type="entry name" value="SCP2 sterol-binding domain"/>
    <property type="match status" value="1"/>
</dbReference>
<evidence type="ECO:0000256" key="13">
    <source>
        <dbReference type="ARBA" id="ARBA00024058"/>
    </source>
</evidence>
<comment type="catalytic activity">
    <reaction evidence="36">
        <text>octanoyl-CoA + acetyl-CoA = 3-oxodecanoyl-CoA + CoA</text>
        <dbReference type="Rhea" id="RHEA:31087"/>
        <dbReference type="ChEBI" id="CHEBI:57287"/>
        <dbReference type="ChEBI" id="CHEBI:57288"/>
        <dbReference type="ChEBI" id="CHEBI:57386"/>
        <dbReference type="ChEBI" id="CHEBI:62548"/>
    </reaction>
    <physiologicalReaction direction="right-to-left" evidence="36">
        <dbReference type="Rhea" id="RHEA:31089"/>
    </physiologicalReaction>
</comment>
<dbReference type="AlphaFoldDB" id="A0A1W7RA84"/>
<keyword evidence="9" id="KW-0443">Lipid metabolism</keyword>
<evidence type="ECO:0000256" key="24">
    <source>
        <dbReference type="ARBA" id="ARBA00032316"/>
    </source>
</evidence>
<dbReference type="CDD" id="cd00829">
    <property type="entry name" value="SCP-x_thiolase"/>
    <property type="match status" value="1"/>
</dbReference>
<proteinExistence type="predicted"/>
<dbReference type="PANTHER" id="PTHR42870">
    <property type="entry name" value="ACETYL-COA C-ACETYLTRANSFERASE"/>
    <property type="match status" value="1"/>
</dbReference>
<organism evidence="41">
    <name type="scientific">Hadrurus spadix</name>
    <dbReference type="NCBI Taxonomy" id="141984"/>
    <lineage>
        <taxon>Eukaryota</taxon>
        <taxon>Metazoa</taxon>
        <taxon>Ecdysozoa</taxon>
        <taxon>Arthropoda</taxon>
        <taxon>Chelicerata</taxon>
        <taxon>Arachnida</taxon>
        <taxon>Scorpiones</taxon>
        <taxon>Iurida</taxon>
        <taxon>Iuroidea</taxon>
        <taxon>Hadrurus</taxon>
    </lineage>
</organism>
<keyword evidence="11" id="KW-0576">Peroxisome</keyword>
<accession>A0A1W7RA84</accession>
<comment type="catalytic activity">
    <reaction evidence="17">
        <text>3-oxo-(9Z-octadecenoyl)-CoA + CoA = (7Z)-hexadecenoyl-CoA + acetyl-CoA</text>
        <dbReference type="Rhea" id="RHEA:47400"/>
        <dbReference type="ChEBI" id="CHEBI:57287"/>
        <dbReference type="ChEBI" id="CHEBI:57288"/>
        <dbReference type="ChEBI" id="CHEBI:87695"/>
        <dbReference type="ChEBI" id="CHEBI:87698"/>
    </reaction>
    <physiologicalReaction direction="left-to-right" evidence="17">
        <dbReference type="Rhea" id="RHEA:47401"/>
    </physiologicalReaction>
</comment>
<dbReference type="InterPro" id="IPR036527">
    <property type="entry name" value="SCP2_sterol-bd_dom_sf"/>
</dbReference>
<evidence type="ECO:0000256" key="8">
    <source>
        <dbReference type="ARBA" id="ARBA00023055"/>
    </source>
</evidence>
<evidence type="ECO:0000256" key="36">
    <source>
        <dbReference type="ARBA" id="ARBA00049542"/>
    </source>
</evidence>
<keyword evidence="10" id="KW-0446">Lipid-binding</keyword>
<dbReference type="GO" id="GO:0006869">
    <property type="term" value="P:lipid transport"/>
    <property type="evidence" value="ECO:0007669"/>
    <property type="project" value="UniProtKB-KW"/>
</dbReference>
<evidence type="ECO:0000256" key="17">
    <source>
        <dbReference type="ARBA" id="ARBA00024514"/>
    </source>
</evidence>
<comment type="catalytic activity">
    <reaction evidence="30">
        <text>decanoyl-CoA + acetyl-CoA = 3-oxododecanoyl-CoA + CoA</text>
        <dbReference type="Rhea" id="RHEA:31183"/>
        <dbReference type="ChEBI" id="CHEBI:57287"/>
        <dbReference type="ChEBI" id="CHEBI:57288"/>
        <dbReference type="ChEBI" id="CHEBI:61430"/>
        <dbReference type="ChEBI" id="CHEBI:62615"/>
    </reaction>
    <physiologicalReaction direction="right-to-left" evidence="30">
        <dbReference type="Rhea" id="RHEA:31185"/>
    </physiologicalReaction>
</comment>
<dbReference type="Pfam" id="PF22691">
    <property type="entry name" value="Thiolase_C_1"/>
    <property type="match status" value="1"/>
</dbReference>
<evidence type="ECO:0000256" key="10">
    <source>
        <dbReference type="ARBA" id="ARBA00023121"/>
    </source>
</evidence>
<evidence type="ECO:0000256" key="1">
    <source>
        <dbReference type="ARBA" id="ARBA00004275"/>
    </source>
</evidence>
<keyword evidence="8" id="KW-0445">Lipid transport</keyword>
<dbReference type="Pfam" id="PF02036">
    <property type="entry name" value="SCP2"/>
    <property type="match status" value="1"/>
</dbReference>
<reference evidence="41" key="1">
    <citation type="submission" date="2016-11" db="EMBL/GenBank/DDBJ databases">
        <title>Venom-gland transcriptomics and venom proteomics of the black-back scorpion (Hadrurus spadix) reveal detectability challenges and an unexplored realm of animal toxin diversity.</title>
        <authorList>
            <person name="Rokyta D.R."/>
            <person name="Ward M.J."/>
        </authorList>
    </citation>
    <scope>NUCLEOTIDE SEQUENCE</scope>
    <source>
        <tissue evidence="41">Venom gland</tissue>
    </source>
</reference>
<evidence type="ECO:0000256" key="14">
    <source>
        <dbReference type="ARBA" id="ARBA00024073"/>
    </source>
</evidence>
<comment type="catalytic activity">
    <reaction evidence="32">
        <text>an acyl-CoA + acetyl-CoA = a 3-oxoacyl-CoA + CoA</text>
        <dbReference type="Rhea" id="RHEA:21564"/>
        <dbReference type="ChEBI" id="CHEBI:57287"/>
        <dbReference type="ChEBI" id="CHEBI:57288"/>
        <dbReference type="ChEBI" id="CHEBI:58342"/>
        <dbReference type="ChEBI" id="CHEBI:90726"/>
        <dbReference type="EC" id="2.3.1.16"/>
    </reaction>
    <physiologicalReaction direction="right-to-left" evidence="32">
        <dbReference type="Rhea" id="RHEA:21566"/>
    </physiologicalReaction>
</comment>
<evidence type="ECO:0000256" key="29">
    <source>
        <dbReference type="ARBA" id="ARBA00048001"/>
    </source>
</evidence>
<dbReference type="EC" id="2.3.1.176" evidence="3"/>
<comment type="function">
    <text evidence="27">Plays a crucial role in the peroxisomal oxidation of branched-chain fatty acids. Catalyzes the last step of the peroxisomal beta-oxidation of branched chain fatty acids and the side chain of the bile acid intermediates di- and trihydroxycoprostanic acids (DHCA and THCA). Also active with medium and long straight chain 3-oxoacyl-CoAs. Stimulates the microsomal conversion of 7-dehydrocholesterol to cholesterol and transfers phosphatidylcholine and 7-dehydrocholesterol between membrances, in vitro. Isoforms SCP2 and SCPx cooperate in peroxisomal oxidation of certain naturally occurring tetramethyl-branched fatty acyl-CoAs.</text>
</comment>
<dbReference type="Pfam" id="PF00108">
    <property type="entry name" value="Thiolase_N"/>
    <property type="match status" value="1"/>
</dbReference>
<evidence type="ECO:0000256" key="22">
    <source>
        <dbReference type="ARBA" id="ARBA00031346"/>
    </source>
</evidence>